<evidence type="ECO:0000256" key="1">
    <source>
        <dbReference type="SAM" id="MobiDB-lite"/>
    </source>
</evidence>
<protein>
    <submittedName>
        <fullName evidence="2">Uncharacterized protein</fullName>
    </submittedName>
</protein>
<accession>A0A0Q2LXG5</accession>
<reference evidence="2 3" key="1">
    <citation type="submission" date="2015-10" db="EMBL/GenBank/DDBJ databases">
        <title>Mycobacterium gordonae draft genome assembly.</title>
        <authorList>
            <person name="Ustinova V."/>
            <person name="Smirnova T."/>
            <person name="Blagodatskikh K."/>
            <person name="Varlamov D."/>
            <person name="Larionova E."/>
            <person name="Chernousova L."/>
        </authorList>
    </citation>
    <scope>NUCLEOTIDE SEQUENCE [LARGE SCALE GENOMIC DNA]</scope>
    <source>
        <strain evidence="2 3">CTRI 14-8773</strain>
    </source>
</reference>
<feature type="region of interest" description="Disordered" evidence="1">
    <location>
        <begin position="15"/>
        <end position="36"/>
    </location>
</feature>
<dbReference type="AlphaFoldDB" id="A0A0Q2LXG5"/>
<name>A0A0Q2LXG5_MYCGO</name>
<dbReference type="EMBL" id="LKTM01000028">
    <property type="protein sequence ID" value="KQH80346.1"/>
    <property type="molecule type" value="Genomic_DNA"/>
</dbReference>
<sequence>MGTGSAITYLTMHDSKPAAPTHTSPPSSAPQFSSTEVAGAKQHVCHVFETSVGHEGQGGFRVEGKINVPVNLQSVTSAIAVEHALGPAVPPDVAAAARRYIDTTLDVTTAAMGGTPTSEVNRLTDISNAAIDTFADACGIPR</sequence>
<gene>
    <name evidence="2" type="ORF">AO501_26130</name>
</gene>
<comment type="caution">
    <text evidence="2">The sequence shown here is derived from an EMBL/GenBank/DDBJ whole genome shotgun (WGS) entry which is preliminary data.</text>
</comment>
<proteinExistence type="predicted"/>
<feature type="compositionally biased region" description="Low complexity" evidence="1">
    <location>
        <begin position="17"/>
        <end position="30"/>
    </location>
</feature>
<organism evidence="2 3">
    <name type="scientific">Mycobacterium gordonae</name>
    <dbReference type="NCBI Taxonomy" id="1778"/>
    <lineage>
        <taxon>Bacteria</taxon>
        <taxon>Bacillati</taxon>
        <taxon>Actinomycetota</taxon>
        <taxon>Actinomycetes</taxon>
        <taxon>Mycobacteriales</taxon>
        <taxon>Mycobacteriaceae</taxon>
        <taxon>Mycobacterium</taxon>
    </lineage>
</organism>
<evidence type="ECO:0000313" key="2">
    <source>
        <dbReference type="EMBL" id="KQH80346.1"/>
    </source>
</evidence>
<evidence type="ECO:0000313" key="3">
    <source>
        <dbReference type="Proteomes" id="UP000051677"/>
    </source>
</evidence>
<dbReference type="Proteomes" id="UP000051677">
    <property type="component" value="Unassembled WGS sequence"/>
</dbReference>